<dbReference type="Proteomes" id="UP000198304">
    <property type="component" value="Unassembled WGS sequence"/>
</dbReference>
<accession>A0A239KNL9</accession>
<evidence type="ECO:0000259" key="1">
    <source>
        <dbReference type="Pfam" id="PF13240"/>
    </source>
</evidence>
<dbReference type="Pfam" id="PF13240">
    <property type="entry name" value="Zn_Ribbon_1"/>
    <property type="match status" value="1"/>
</dbReference>
<name>A0A239KNL9_9FIRM</name>
<organism evidence="2 3">
    <name type="scientific">Anaerovirgula multivorans</name>
    <dbReference type="NCBI Taxonomy" id="312168"/>
    <lineage>
        <taxon>Bacteria</taxon>
        <taxon>Bacillati</taxon>
        <taxon>Bacillota</taxon>
        <taxon>Clostridia</taxon>
        <taxon>Peptostreptococcales</taxon>
        <taxon>Natronincolaceae</taxon>
        <taxon>Anaerovirgula</taxon>
    </lineage>
</organism>
<protein>
    <recommendedName>
        <fullName evidence="1">Zinc-ribbon domain-containing protein</fullName>
    </recommendedName>
</protein>
<dbReference type="EMBL" id="FZOJ01000050">
    <property type="protein sequence ID" value="SNT19268.1"/>
    <property type="molecule type" value="Genomic_DNA"/>
</dbReference>
<dbReference type="AlphaFoldDB" id="A0A239KNL9"/>
<sequence length="36" mass="3990">MNKSFVPITKCPKCGEKIKVKTLRCSKCGAMIPVYS</sequence>
<proteinExistence type="predicted"/>
<dbReference type="RefSeq" id="WP_408606591.1">
    <property type="nucleotide sequence ID" value="NZ_FZOJ01000050.1"/>
</dbReference>
<feature type="domain" description="Zinc-ribbon" evidence="1">
    <location>
        <begin position="10"/>
        <end position="31"/>
    </location>
</feature>
<keyword evidence="3" id="KW-1185">Reference proteome</keyword>
<gene>
    <name evidence="2" type="ORF">SAMN05446037_105012</name>
</gene>
<reference evidence="2 3" key="1">
    <citation type="submission" date="2017-06" db="EMBL/GenBank/DDBJ databases">
        <authorList>
            <person name="Kim H.J."/>
            <person name="Triplett B.A."/>
        </authorList>
    </citation>
    <scope>NUCLEOTIDE SEQUENCE [LARGE SCALE GENOMIC DNA]</scope>
    <source>
        <strain evidence="2 3">SCA</strain>
    </source>
</reference>
<dbReference type="InterPro" id="IPR026870">
    <property type="entry name" value="Zinc_ribbon_dom"/>
</dbReference>
<evidence type="ECO:0000313" key="3">
    <source>
        <dbReference type="Proteomes" id="UP000198304"/>
    </source>
</evidence>
<evidence type="ECO:0000313" key="2">
    <source>
        <dbReference type="EMBL" id="SNT19268.1"/>
    </source>
</evidence>